<gene>
    <name evidence="1" type="ORF">PSON_ATCC_30995.1.T1720006</name>
</gene>
<organism evidence="1 2">
    <name type="scientific">Paramecium sonneborni</name>
    <dbReference type="NCBI Taxonomy" id="65129"/>
    <lineage>
        <taxon>Eukaryota</taxon>
        <taxon>Sar</taxon>
        <taxon>Alveolata</taxon>
        <taxon>Ciliophora</taxon>
        <taxon>Intramacronucleata</taxon>
        <taxon>Oligohymenophorea</taxon>
        <taxon>Peniculida</taxon>
        <taxon>Parameciidae</taxon>
        <taxon>Paramecium</taxon>
    </lineage>
</organism>
<comment type="caution">
    <text evidence="1">The sequence shown here is derived from an EMBL/GenBank/DDBJ whole genome shotgun (WGS) entry which is preliminary data.</text>
</comment>
<evidence type="ECO:0000313" key="2">
    <source>
        <dbReference type="Proteomes" id="UP000692954"/>
    </source>
</evidence>
<reference evidence="1" key="1">
    <citation type="submission" date="2021-01" db="EMBL/GenBank/DDBJ databases">
        <authorList>
            <consortium name="Genoscope - CEA"/>
            <person name="William W."/>
        </authorList>
    </citation>
    <scope>NUCLEOTIDE SEQUENCE</scope>
</reference>
<dbReference type="EMBL" id="CAJJDN010000172">
    <property type="protein sequence ID" value="CAD8126955.1"/>
    <property type="molecule type" value="Genomic_DNA"/>
</dbReference>
<dbReference type="OrthoDB" id="304815at2759"/>
<proteinExistence type="predicted"/>
<accession>A0A8S1RJH1</accession>
<keyword evidence="2" id="KW-1185">Reference proteome</keyword>
<dbReference type="AlphaFoldDB" id="A0A8S1RJH1"/>
<dbReference type="Proteomes" id="UP000692954">
    <property type="component" value="Unassembled WGS sequence"/>
</dbReference>
<evidence type="ECO:0000313" key="1">
    <source>
        <dbReference type="EMBL" id="CAD8126955.1"/>
    </source>
</evidence>
<sequence length="297" mass="35153">MIKDIATKTYQVASPSDPSRTMRFKFFTDYRLGGKRLKIFDFSETIIHHLDLNKFIITRLNEFTNEMEIHFADASFIQKQLDERSHLDSQSIIEIPSIQKERIELEHFKKIISINIQEKHFIIVLPDRLLKYHLESLVTDTKEKAQYIEEIIYKPFFISLKPYISVFLKETLYLFQKNSINQSKTSQIIIHYKTIDCKSRDKLPQNQKIVFKSPKVVQTAETILSSIEKVKIFENDRIILKVYTEFQSKNYIQKIISDPGESTFIKYCKQKGQKPDFGYIQRYSNKKNEAQQKATNN</sequence>
<name>A0A8S1RJH1_9CILI</name>
<protein>
    <submittedName>
        <fullName evidence="1">Uncharacterized protein</fullName>
    </submittedName>
</protein>